<keyword evidence="2" id="KW-1185">Reference proteome</keyword>
<evidence type="ECO:0000313" key="1">
    <source>
        <dbReference type="EMBL" id="MCO5396951.1"/>
    </source>
</evidence>
<sequence>MSTSNPKKTVPADLRELVSRPPIYRLLGVAEKLHGKHLNAAWKGLAGVPGADEPGIPVVVKHLPNAGQIYIELACGLASQVLSLPVPRPALVFADLDDLPSHPVGLTRNPVLLFGSLFQAEDPFTAQLAHQGGQAAEYIWDQVCGEKAGPAGSAWDELVANPDRHVQNLLFDGTKWWLFDHNLALQPISKLYASIEDSNARTQLVEHTARVNQLLEQVVKRRPVDHGVELEARQLSKHAQRLKILAIEMRKWRVLQGQVSDIVRMAALIVDLIALRLEPLALHIEARLRKPNAEALWNTSMN</sequence>
<proteinExistence type="predicted"/>
<protein>
    <submittedName>
        <fullName evidence="1">Uncharacterized protein</fullName>
    </submittedName>
</protein>
<accession>A0ABT1AF11</accession>
<name>A0ABT1AF11_9RALS</name>
<reference evidence="1" key="1">
    <citation type="submission" date="2022-06" db="EMBL/GenBank/DDBJ databases">
        <authorList>
            <person name="Lu C.-H."/>
        </authorList>
    </citation>
    <scope>NUCLEOTIDE SEQUENCE</scope>
    <source>
        <strain evidence="1">21MJYT02-11</strain>
    </source>
</reference>
<organism evidence="1 2">
    <name type="scientific">Ralstonia soli</name>
    <dbReference type="NCBI Taxonomy" id="2953896"/>
    <lineage>
        <taxon>Bacteria</taxon>
        <taxon>Pseudomonadati</taxon>
        <taxon>Pseudomonadota</taxon>
        <taxon>Betaproteobacteria</taxon>
        <taxon>Burkholderiales</taxon>
        <taxon>Burkholderiaceae</taxon>
        <taxon>Ralstonia</taxon>
    </lineage>
</organism>
<evidence type="ECO:0000313" key="2">
    <source>
        <dbReference type="Proteomes" id="UP001162811"/>
    </source>
</evidence>
<comment type="caution">
    <text evidence="1">The sequence shown here is derived from an EMBL/GenBank/DDBJ whole genome shotgun (WGS) entry which is preliminary data.</text>
</comment>
<dbReference type="Proteomes" id="UP001162811">
    <property type="component" value="Unassembled WGS sequence"/>
</dbReference>
<dbReference type="EMBL" id="JAMXHT010000001">
    <property type="protein sequence ID" value="MCO5396951.1"/>
    <property type="molecule type" value="Genomic_DNA"/>
</dbReference>
<gene>
    <name evidence="1" type="ORF">NG900_01935</name>
</gene>
<dbReference type="RefSeq" id="WP_252676137.1">
    <property type="nucleotide sequence ID" value="NZ_JAMXHT010000001.1"/>
</dbReference>
<reference evidence="1" key="2">
    <citation type="journal article" date="2023" name="Front. Microbiol.">
        <title>Ralstonia chuxiongensis sp. nov., Ralstonia mojiangensis sp. nov., and Ralstonia soli sp. nov., isolated from tobacco fields, are three novel species in the family Burkholderiaceae.</title>
        <authorList>
            <person name="Lu C.H."/>
            <person name="Zhang Y.Y."/>
            <person name="Jiang N."/>
            <person name="Chen W."/>
            <person name="Shao X."/>
            <person name="Zhao Z.M."/>
            <person name="Lu W.L."/>
            <person name="Hu X."/>
            <person name="Xi Y.X."/>
            <person name="Zou S.Y."/>
            <person name="Wei Q.J."/>
            <person name="Lin Z.L."/>
            <person name="Gong L."/>
            <person name="Gai X.T."/>
            <person name="Zhang L.Q."/>
            <person name="Li J.Y."/>
            <person name="Jin Y."/>
            <person name="Xia Z.Y."/>
        </authorList>
    </citation>
    <scope>NUCLEOTIDE SEQUENCE</scope>
    <source>
        <strain evidence="1">21MJYT02-11</strain>
    </source>
</reference>